<dbReference type="EMBL" id="DS547951">
    <property type="protein sequence ID" value="EDR29616.1"/>
    <property type="molecule type" value="Genomic_DNA"/>
</dbReference>
<dbReference type="Proteomes" id="UP000008076">
    <property type="component" value="Unassembled WGS sequence"/>
</dbReference>
<name>B0E788_ENTDS</name>
<evidence type="ECO:0000313" key="2">
    <source>
        <dbReference type="EMBL" id="EDR29616.1"/>
    </source>
</evidence>
<reference evidence="3" key="1">
    <citation type="submission" date="2007-12" db="EMBL/GenBank/DDBJ databases">
        <title>Annotation of Entamoeba dispar SAW760.</title>
        <authorList>
            <person name="Lorenzi H."/>
            <person name="Inman J."/>
            <person name="Schobel S."/>
            <person name="Amedeo P."/>
            <person name="Caler E."/>
        </authorList>
    </citation>
    <scope>NUCLEOTIDE SEQUENCE [LARGE SCALE GENOMIC DNA]</scope>
    <source>
        <strain evidence="3">ATCC PRA-260 / SAW760</strain>
    </source>
</reference>
<dbReference type="OMA" id="EDEHFTI"/>
<dbReference type="eggNOG" id="ENOG502RH5J">
    <property type="taxonomic scope" value="Eukaryota"/>
</dbReference>
<dbReference type="OrthoDB" id="24697at2759"/>
<proteinExistence type="predicted"/>
<dbReference type="GeneID" id="5879138"/>
<organism evidence="3">
    <name type="scientific">Entamoeba dispar (strain ATCC PRA-260 / SAW760)</name>
    <dbReference type="NCBI Taxonomy" id="370354"/>
    <lineage>
        <taxon>Eukaryota</taxon>
        <taxon>Amoebozoa</taxon>
        <taxon>Evosea</taxon>
        <taxon>Archamoebae</taxon>
        <taxon>Mastigamoebida</taxon>
        <taxon>Entamoebidae</taxon>
        <taxon>Entamoeba</taxon>
    </lineage>
</organism>
<gene>
    <name evidence="2" type="ORF">EDI_266340</name>
</gene>
<evidence type="ECO:0000313" key="3">
    <source>
        <dbReference type="Proteomes" id="UP000008076"/>
    </source>
</evidence>
<dbReference type="RefSeq" id="XP_001734247.1">
    <property type="nucleotide sequence ID" value="XM_001734195.1"/>
</dbReference>
<dbReference type="VEuPathDB" id="AmoebaDB:EDI_266340"/>
<dbReference type="KEGG" id="edi:EDI_266340"/>
<feature type="region of interest" description="Disordered" evidence="1">
    <location>
        <begin position="62"/>
        <end position="90"/>
    </location>
</feature>
<accession>B0E788</accession>
<protein>
    <submittedName>
        <fullName evidence="2">Uncharacterized protein</fullName>
    </submittedName>
</protein>
<dbReference type="AlphaFoldDB" id="B0E788"/>
<feature type="compositionally biased region" description="Polar residues" evidence="1">
    <location>
        <begin position="64"/>
        <end position="78"/>
    </location>
</feature>
<evidence type="ECO:0000256" key="1">
    <source>
        <dbReference type="SAM" id="MobiDB-lite"/>
    </source>
</evidence>
<sequence length="149" mass="16862">MESEQWLEVCLTPHNTINELISVVSDKLRKQGKTLTNVVCEDEHFTIKQLMESGRLVCVEETTKNNSRPETPSSSQTENTKETTDQSSPIGSCHCCKTRKEIYFTCEKNKYHRMCGRCMKKFPGVVVCPICNNICTCATCKRNGKKGDC</sequence>
<keyword evidence="3" id="KW-1185">Reference proteome</keyword>